<evidence type="ECO:0000256" key="9">
    <source>
        <dbReference type="RuleBase" id="RU365059"/>
    </source>
</evidence>
<organism evidence="12 13">
    <name type="scientific">Pelagomonas calceolata</name>
    <dbReference type="NCBI Taxonomy" id="35677"/>
    <lineage>
        <taxon>Eukaryota</taxon>
        <taxon>Sar</taxon>
        <taxon>Stramenopiles</taxon>
        <taxon>Ochrophyta</taxon>
        <taxon>Pelagophyceae</taxon>
        <taxon>Pelagomonadales</taxon>
        <taxon>Pelagomonadaceae</taxon>
        <taxon>Pelagomonas</taxon>
    </lineage>
</organism>
<keyword evidence="13" id="KW-1185">Reference proteome</keyword>
<proteinExistence type="inferred from homology"/>
<dbReference type="PANTHER" id="PTHR21231">
    <property type="entry name" value="XPA-BINDING PROTEIN 1-RELATED"/>
    <property type="match status" value="1"/>
</dbReference>
<feature type="domain" description="AAA+ ATPase" evidence="11">
    <location>
        <begin position="41"/>
        <end position="180"/>
    </location>
</feature>
<evidence type="ECO:0000256" key="3">
    <source>
        <dbReference type="ARBA" id="ARBA00022741"/>
    </source>
</evidence>
<comment type="subcellular location">
    <subcellularLocation>
        <location evidence="9">Cytoplasm</location>
    </subcellularLocation>
    <subcellularLocation>
        <location evidence="9">Nucleus</location>
    </subcellularLocation>
</comment>
<dbReference type="FunFam" id="3.40.50.300:FF:000888">
    <property type="entry name" value="GPN-loop GTPase 1"/>
    <property type="match status" value="1"/>
</dbReference>
<evidence type="ECO:0000256" key="4">
    <source>
        <dbReference type="ARBA" id="ARBA00022801"/>
    </source>
</evidence>
<comment type="caution">
    <text evidence="12">The sequence shown here is derived from an EMBL/GenBank/DDBJ whole genome shotgun (WGS) entry which is preliminary data.</text>
</comment>
<name>A0A8J2SCY2_9STRA</name>
<accession>A0A8J2SCY2</accession>
<keyword evidence="3 9" id="KW-0547">Nucleotide-binding</keyword>
<keyword evidence="2 9" id="KW-0963">Cytoplasm</keyword>
<evidence type="ECO:0000259" key="11">
    <source>
        <dbReference type="SMART" id="SM00382"/>
    </source>
</evidence>
<evidence type="ECO:0000256" key="2">
    <source>
        <dbReference type="ARBA" id="ARBA00022490"/>
    </source>
</evidence>
<dbReference type="Pfam" id="PF03029">
    <property type="entry name" value="ATP_bind_1"/>
    <property type="match status" value="1"/>
</dbReference>
<comment type="function">
    <text evidence="8 9">Small GTPase required for proper nuclear import of RNA polymerase II (RNAPII). May act at an RNAP assembly step prior to nuclear import.</text>
</comment>
<dbReference type="Gene3D" id="3.40.50.300">
    <property type="entry name" value="P-loop containing nucleotide triphosphate hydrolases"/>
    <property type="match status" value="1"/>
</dbReference>
<dbReference type="InterPro" id="IPR030230">
    <property type="entry name" value="Gpn1/Npa3/XAB1"/>
</dbReference>
<evidence type="ECO:0000256" key="5">
    <source>
        <dbReference type="ARBA" id="ARBA00023054"/>
    </source>
</evidence>
<evidence type="ECO:0000313" key="13">
    <source>
        <dbReference type="Proteomes" id="UP000789595"/>
    </source>
</evidence>
<dbReference type="GO" id="GO:0003924">
    <property type="term" value="F:GTPase activity"/>
    <property type="evidence" value="ECO:0007669"/>
    <property type="project" value="InterPro"/>
</dbReference>
<dbReference type="GO" id="GO:0005634">
    <property type="term" value="C:nucleus"/>
    <property type="evidence" value="ECO:0007669"/>
    <property type="project" value="UniProtKB-SubCell"/>
</dbReference>
<keyword evidence="7" id="KW-0539">Nucleus</keyword>
<reference evidence="12" key="1">
    <citation type="submission" date="2021-11" db="EMBL/GenBank/DDBJ databases">
        <authorList>
            <consortium name="Genoscope - CEA"/>
            <person name="William W."/>
        </authorList>
    </citation>
    <scope>NUCLEOTIDE SEQUENCE</scope>
</reference>
<evidence type="ECO:0000256" key="8">
    <source>
        <dbReference type="ARBA" id="ARBA00055682"/>
    </source>
</evidence>
<gene>
    <name evidence="12" type="ORF">PECAL_2P03840</name>
</gene>
<comment type="similarity">
    <text evidence="1 9">Belongs to the GPN-loop GTPase family.</text>
</comment>
<dbReference type="GO" id="GO:0005737">
    <property type="term" value="C:cytoplasm"/>
    <property type="evidence" value="ECO:0007669"/>
    <property type="project" value="UniProtKB-SubCell"/>
</dbReference>
<evidence type="ECO:0000256" key="6">
    <source>
        <dbReference type="ARBA" id="ARBA00023134"/>
    </source>
</evidence>
<evidence type="ECO:0000256" key="1">
    <source>
        <dbReference type="ARBA" id="ARBA00005290"/>
    </source>
</evidence>
<dbReference type="InterPro" id="IPR027417">
    <property type="entry name" value="P-loop_NTPase"/>
</dbReference>
<dbReference type="EMBL" id="CAKKNE010000002">
    <property type="protein sequence ID" value="CAH0367368.1"/>
    <property type="molecule type" value="Genomic_DNA"/>
</dbReference>
<dbReference type="CDD" id="cd17870">
    <property type="entry name" value="GPN1"/>
    <property type="match status" value="1"/>
</dbReference>
<keyword evidence="5" id="KW-0175">Coiled coil</keyword>
<dbReference type="GO" id="GO:0005525">
    <property type="term" value="F:GTP binding"/>
    <property type="evidence" value="ECO:0007669"/>
    <property type="project" value="UniProtKB-KW"/>
</dbReference>
<dbReference type="PANTHER" id="PTHR21231:SF8">
    <property type="entry name" value="GPN-LOOP GTPASE 1"/>
    <property type="match status" value="1"/>
</dbReference>
<dbReference type="AlphaFoldDB" id="A0A8J2SCY2"/>
<protein>
    <recommendedName>
        <fullName evidence="9">GPN-loop GTPase</fullName>
        <ecNumber evidence="9">3.6.5.-</ecNumber>
    </recommendedName>
</protein>
<dbReference type="SMART" id="SM00382">
    <property type="entry name" value="AAA"/>
    <property type="match status" value="1"/>
</dbReference>
<dbReference type="Proteomes" id="UP000789595">
    <property type="component" value="Unassembled WGS sequence"/>
</dbReference>
<dbReference type="InterPro" id="IPR003593">
    <property type="entry name" value="AAA+_ATPase"/>
</dbReference>
<evidence type="ECO:0000313" key="12">
    <source>
        <dbReference type="EMBL" id="CAH0367368.1"/>
    </source>
</evidence>
<dbReference type="SUPFAM" id="SSF52540">
    <property type="entry name" value="P-loop containing nucleoside triphosphate hydrolases"/>
    <property type="match status" value="1"/>
</dbReference>
<sequence>MADFSLGPSQADADAFMREAQQKPEINDDDETVAPDHRSEGPVVTILIGMAGSGKTTLFHRLHYDAQEKGRRCYFVNLDPAVLEVPIEPQIDIRDTIDYKGIMTEYKLGPNGAIVTALNLFATQFADVMTILEKRKNDYEHIIVDTPGQIEAFTWSASGQLIAESLASTFATNVVYVVDTPRTSAPATFMSNMVYACSILHKYRLPLTAAFNKCDVADHKPMFDWMEDFEAFHEALDRSSQDSPDGAGYVTSLHRSMSLVLDEFYRVLDRVAVSAVDGSGIDELYERMTSSRAKYDETYGRELEQRIAKNKAKREKIAAEDLARLQRDMASDDSEIVPGAASQAAKEGRRLP</sequence>
<evidence type="ECO:0000256" key="10">
    <source>
        <dbReference type="SAM" id="MobiDB-lite"/>
    </source>
</evidence>
<dbReference type="OrthoDB" id="243313at2759"/>
<keyword evidence="4 9" id="KW-0378">Hydrolase</keyword>
<evidence type="ECO:0000256" key="7">
    <source>
        <dbReference type="ARBA" id="ARBA00023242"/>
    </source>
</evidence>
<dbReference type="EC" id="3.6.5.-" evidence="9"/>
<feature type="region of interest" description="Disordered" evidence="10">
    <location>
        <begin position="328"/>
        <end position="352"/>
    </location>
</feature>
<comment type="subunit">
    <text evidence="9">Binds to RNA polymerase II.</text>
</comment>
<keyword evidence="6 9" id="KW-0342">GTP-binding</keyword>
<dbReference type="InterPro" id="IPR004130">
    <property type="entry name" value="Gpn"/>
</dbReference>